<dbReference type="Pfam" id="PF00394">
    <property type="entry name" value="Cu-oxidase"/>
    <property type="match status" value="2"/>
</dbReference>
<dbReference type="SUPFAM" id="SSF49503">
    <property type="entry name" value="Cupredoxins"/>
    <property type="match status" value="6"/>
</dbReference>
<dbReference type="OrthoDB" id="2121828at2759"/>
<feature type="domain" description="Plastocyanin-like" evidence="10">
    <location>
        <begin position="56"/>
        <end position="148"/>
    </location>
</feature>
<dbReference type="Proteomes" id="UP000284842">
    <property type="component" value="Unassembled WGS sequence"/>
</dbReference>
<feature type="signal peptide" evidence="7">
    <location>
        <begin position="1"/>
        <end position="20"/>
    </location>
</feature>
<proteinExistence type="inferred from homology"/>
<dbReference type="GO" id="GO:0016491">
    <property type="term" value="F:oxidoreductase activity"/>
    <property type="evidence" value="ECO:0007669"/>
    <property type="project" value="UniProtKB-KW"/>
</dbReference>
<dbReference type="STRING" id="181874.A0A409VL84"/>
<feature type="domain" description="Plastocyanin-like" evidence="10">
    <location>
        <begin position="539"/>
        <end position="639"/>
    </location>
</feature>
<dbReference type="PANTHER" id="PTHR11709">
    <property type="entry name" value="MULTI-COPPER OXIDASE"/>
    <property type="match status" value="1"/>
</dbReference>
<evidence type="ECO:0000313" key="11">
    <source>
        <dbReference type="EMBL" id="PPQ66976.1"/>
    </source>
</evidence>
<evidence type="ECO:0000256" key="1">
    <source>
        <dbReference type="ARBA" id="ARBA00010609"/>
    </source>
</evidence>
<keyword evidence="2" id="KW-0479">Metal-binding</keyword>
<evidence type="ECO:0000256" key="2">
    <source>
        <dbReference type="ARBA" id="ARBA00022723"/>
    </source>
</evidence>
<dbReference type="PROSITE" id="PS00079">
    <property type="entry name" value="MULTICOPPER_OXIDASE1"/>
    <property type="match status" value="4"/>
</dbReference>
<accession>A0A409VL84</accession>
<keyword evidence="3" id="KW-0560">Oxidoreductase</keyword>
<dbReference type="EMBL" id="NHTK01006029">
    <property type="protein sequence ID" value="PPQ66976.1"/>
    <property type="molecule type" value="Genomic_DNA"/>
</dbReference>
<dbReference type="CDD" id="cd13903">
    <property type="entry name" value="CuRO_3_Tv-LCC_like"/>
    <property type="match status" value="2"/>
</dbReference>
<dbReference type="PANTHER" id="PTHR11709:SF511">
    <property type="entry name" value="LACCASE"/>
    <property type="match status" value="1"/>
</dbReference>
<dbReference type="FunFam" id="2.60.40.420:FF:000045">
    <property type="entry name" value="Laccase 2"/>
    <property type="match status" value="2"/>
</dbReference>
<gene>
    <name evidence="11" type="ORF">CVT24_008390</name>
</gene>
<feature type="domain" description="Plastocyanin-like" evidence="9">
    <location>
        <begin position="853"/>
        <end position="972"/>
    </location>
</feature>
<evidence type="ECO:0000256" key="3">
    <source>
        <dbReference type="ARBA" id="ARBA00023002"/>
    </source>
</evidence>
<keyword evidence="12" id="KW-1185">Reference proteome</keyword>
<keyword evidence="5" id="KW-1015">Disulfide bond</keyword>
<dbReference type="Pfam" id="PF07731">
    <property type="entry name" value="Cu-oxidase_2"/>
    <property type="match status" value="2"/>
</dbReference>
<dbReference type="InterPro" id="IPR033138">
    <property type="entry name" value="Cu_oxidase_CS"/>
</dbReference>
<evidence type="ECO:0000313" key="12">
    <source>
        <dbReference type="Proteomes" id="UP000284842"/>
    </source>
</evidence>
<dbReference type="InterPro" id="IPR008972">
    <property type="entry name" value="Cupredoxin"/>
</dbReference>
<sequence>MNKFATLAIFVLSAISHTFGAIGPVADLFIGNADVAPDGFTRPAVLAGTSATALTTIGPLIRGTKGDTFRLNVIDNLGDTRMLRTTAIARTAWADGPVGATQCPIVPGESFEYEFSSTTQSGTFWYHSHHSTQYCDGLRGAMVVYDPEDPHLDLYDFDDENTVITLADWYHVLAPVAGGAPRPASTLINGVGRYLDGPTVPLAVINVEQNKRYRFRLANIACSPNYVFSIDGHSLNIIEVETVNVVPYSVTSIQIFAGQRYSFVLNTNQPIDNYWIRANPNLGTRGHDGGLNSAILRYVGAPVADPTTTNDGATNPMAEGNIVPLDPGAPGVPSPGAADVNLNLAIGFSGGQFSVNGAVFHPPTTLPVLLQIINGVPPSSLLPAGSVIPLPPNQVIELSMPGGSAGSPHPIHLHGHTFDVVRVAGSSVYNYVNPPKRDVVNIGGAGDNVTIRFTTDNPGPWIMHCHIDWHFENGLSVVFAEDTTTVATMDPPTFVLSVVLGSFGAIGPVANVYIGNKDVAPDGFTRPAVLAGTSATDLTTIGPLIVGNKGDTFRLNVIDQLTDTRMLRTTAIHWHGFFQAGTNWADGPVGVSQCPIVPGESFEYEFQAHNQAGTFWYHSHHSTQYCDGLRGAMVVYDPADPHLPLYDIDNESTVITLADWYHVLAPVAGGAPRPQSTLINGIGRYPQGPTVPLAVINVERNKRYRFRVVNIACSPNYRFSIDGHSLTIIEIETVNVQPYTVTSIQIFAGQRYSFVLNTNMPVDNYWIRANPNNGNRGHDGGLNSAILRYDGAPIQDPTTIDNGGSPMIEGNLTPLVSTPAPGIPQPGAADVNLNLRISLSGGVFSVNNFTFHPPTLPVLLQIMNGAPATSLLPAGSVYELPPNKVIEISMPGGSPGSPHPIHLHGHTFDVVRVAGSSQYNYNNPPKRDVVNIGGAGDNVTIRFMTDNAGPWIMHCHIDWHFENGLSVVFAEDMATVATMDPPAHWDDLCPTYAAFGPEFPPA</sequence>
<organism evidence="11 12">
    <name type="scientific">Panaeolus cyanescens</name>
    <dbReference type="NCBI Taxonomy" id="181874"/>
    <lineage>
        <taxon>Eukaryota</taxon>
        <taxon>Fungi</taxon>
        <taxon>Dikarya</taxon>
        <taxon>Basidiomycota</taxon>
        <taxon>Agaricomycotina</taxon>
        <taxon>Agaricomycetes</taxon>
        <taxon>Agaricomycetidae</taxon>
        <taxon>Agaricales</taxon>
        <taxon>Agaricineae</taxon>
        <taxon>Galeropsidaceae</taxon>
        <taxon>Panaeolus</taxon>
    </lineage>
</organism>
<evidence type="ECO:0000256" key="6">
    <source>
        <dbReference type="ARBA" id="ARBA00023180"/>
    </source>
</evidence>
<dbReference type="InterPro" id="IPR045087">
    <property type="entry name" value="Cu-oxidase_fam"/>
</dbReference>
<evidence type="ECO:0000256" key="4">
    <source>
        <dbReference type="ARBA" id="ARBA00023008"/>
    </source>
</evidence>
<dbReference type="InterPro" id="IPR011706">
    <property type="entry name" value="Cu-oxidase_C"/>
</dbReference>
<dbReference type="InterPro" id="IPR001117">
    <property type="entry name" value="Cu-oxidase_2nd"/>
</dbReference>
<evidence type="ECO:0000259" key="8">
    <source>
        <dbReference type="Pfam" id="PF00394"/>
    </source>
</evidence>
<dbReference type="Gene3D" id="2.60.40.420">
    <property type="entry name" value="Cupredoxins - blue copper proteins"/>
    <property type="match status" value="6"/>
</dbReference>
<dbReference type="AlphaFoldDB" id="A0A409VL84"/>
<dbReference type="InParanoid" id="A0A409VL84"/>
<evidence type="ECO:0008006" key="13">
    <source>
        <dbReference type="Google" id="ProtNLM"/>
    </source>
</evidence>
<evidence type="ECO:0000259" key="9">
    <source>
        <dbReference type="Pfam" id="PF07731"/>
    </source>
</evidence>
<keyword evidence="6" id="KW-0325">Glycoprotein</keyword>
<protein>
    <recommendedName>
        <fullName evidence="13">Laccase</fullName>
    </recommendedName>
</protein>
<feature type="domain" description="Plastocyanin-like" evidence="8">
    <location>
        <begin position="160"/>
        <end position="301"/>
    </location>
</feature>
<feature type="domain" description="Plastocyanin-like" evidence="9">
    <location>
        <begin position="363"/>
        <end position="483"/>
    </location>
</feature>
<dbReference type="PROSITE" id="PS00080">
    <property type="entry name" value="MULTICOPPER_OXIDASE2"/>
    <property type="match status" value="2"/>
</dbReference>
<evidence type="ECO:0000256" key="7">
    <source>
        <dbReference type="SAM" id="SignalP"/>
    </source>
</evidence>
<dbReference type="Pfam" id="PF07732">
    <property type="entry name" value="Cu-oxidase_3"/>
    <property type="match status" value="2"/>
</dbReference>
<feature type="domain" description="Plastocyanin-like" evidence="8">
    <location>
        <begin position="651"/>
        <end position="792"/>
    </location>
</feature>
<dbReference type="InterPro" id="IPR011707">
    <property type="entry name" value="Cu-oxidase-like_N"/>
</dbReference>
<evidence type="ECO:0000256" key="5">
    <source>
        <dbReference type="ARBA" id="ARBA00023157"/>
    </source>
</evidence>
<evidence type="ECO:0000259" key="10">
    <source>
        <dbReference type="Pfam" id="PF07732"/>
    </source>
</evidence>
<dbReference type="InterPro" id="IPR002355">
    <property type="entry name" value="Cu_oxidase_Cu_BS"/>
</dbReference>
<keyword evidence="7" id="KW-0732">Signal</keyword>
<comment type="caution">
    <text evidence="11">The sequence shown here is derived from an EMBL/GenBank/DDBJ whole genome shotgun (WGS) entry which is preliminary data.</text>
</comment>
<keyword evidence="4" id="KW-0186">Copper</keyword>
<reference evidence="11 12" key="1">
    <citation type="journal article" date="2018" name="Evol. Lett.">
        <title>Horizontal gene cluster transfer increased hallucinogenic mushroom diversity.</title>
        <authorList>
            <person name="Reynolds H.T."/>
            <person name="Vijayakumar V."/>
            <person name="Gluck-Thaler E."/>
            <person name="Korotkin H.B."/>
            <person name="Matheny P.B."/>
            <person name="Slot J.C."/>
        </authorList>
    </citation>
    <scope>NUCLEOTIDE SEQUENCE [LARGE SCALE GENOMIC DNA]</scope>
    <source>
        <strain evidence="11 12">2629</strain>
    </source>
</reference>
<feature type="chain" id="PRO_5019292463" description="Laccase" evidence="7">
    <location>
        <begin position="21"/>
        <end position="1002"/>
    </location>
</feature>
<dbReference type="GO" id="GO:0005507">
    <property type="term" value="F:copper ion binding"/>
    <property type="evidence" value="ECO:0007669"/>
    <property type="project" value="InterPro"/>
</dbReference>
<comment type="similarity">
    <text evidence="1">Belongs to the multicopper oxidase family.</text>
</comment>
<name>A0A409VL84_9AGAR</name>